<gene>
    <name evidence="5" type="ORF">FIL70_06235</name>
</gene>
<feature type="compositionally biased region" description="Acidic residues" evidence="3">
    <location>
        <begin position="387"/>
        <end position="410"/>
    </location>
</feature>
<dbReference type="InterPro" id="IPR050336">
    <property type="entry name" value="Chromosome_partition/occlusion"/>
</dbReference>
<dbReference type="PANTHER" id="PTHR33375">
    <property type="entry name" value="CHROMOSOME-PARTITIONING PROTEIN PARB-RELATED"/>
    <property type="match status" value="1"/>
</dbReference>
<dbReference type="InterPro" id="IPR004437">
    <property type="entry name" value="ParB/RepB/Spo0J"/>
</dbReference>
<dbReference type="KEGG" id="sufl:FIL70_06235"/>
<feature type="compositionally biased region" description="Acidic residues" evidence="3">
    <location>
        <begin position="660"/>
        <end position="671"/>
    </location>
</feature>
<dbReference type="SUPFAM" id="SSF110849">
    <property type="entry name" value="ParB/Sulfiredoxin"/>
    <property type="match status" value="1"/>
</dbReference>
<reference evidence="5 6" key="1">
    <citation type="submission" date="2019-06" db="EMBL/GenBank/DDBJ databases">
        <title>Genome organization and adaptive potential of archetypical organophosphate degarding Sphingobium fuliginis ATCC 27551.</title>
        <authorList>
            <person name="Sarwar A."/>
            <person name="Parthasarathy S."/>
            <person name="Singh C."/>
            <person name="Siddavattam D."/>
        </authorList>
    </citation>
    <scope>NUCLEOTIDE SEQUENCE [LARGE SCALE GENOMIC DNA]</scope>
    <source>
        <strain evidence="5 6">ATCC 27551</strain>
    </source>
</reference>
<dbReference type="Proteomes" id="UP000311469">
    <property type="component" value="Chromosome cSF1"/>
</dbReference>
<dbReference type="CDD" id="cd16406">
    <property type="entry name" value="ParB_N_like"/>
    <property type="match status" value="1"/>
</dbReference>
<dbReference type="GO" id="GO:0005694">
    <property type="term" value="C:chromosome"/>
    <property type="evidence" value="ECO:0007669"/>
    <property type="project" value="TreeGrafter"/>
</dbReference>
<sequence>MTQKPQIIFVPASKLTVAPTNVRKRTDPVADEELKALILAKGVIQNLVGLPVPRKKGEYLITAGGRRLKQVHALIAEGKFDADYTVPVLVLADKNDAVEISLIENVGRLNMTPAEECRAFQAIIEIEKKTPADVAKRFGVTERFVLGRLRLAGLADSIFEALADGEITLDVAKAYASISDMGRQAAVFEELGDGWSANNCGEIRRRLISGFYRGSDPKALLVGRDAYIAAGGRIDSDLFSDAANENWIDSELLERLADERMQAAADEIQAREGFAELRVVCHARVPYLDVMRLDEIEGEPVPLTQEEEDRQRAIEQELDAIAENADEDGYSDEEQQVIQTLEAEYDALNERPPVLTEDQKAASLAYLVIGQDGTPRLHEQFYAIPEPEPEADESEGDLSEDVEQDDEPVEEASSRSPISQRLADEMAIMKTELLRVHVASDPHFALDLGTFFMVDATISFRHDLPSDLRATAPCSRVPGFESDTPAAEQWEELKAGLDRSWTDSPDITDRYEAFCALDEDARASWLGWAIARTLHAVPTGGSGSAMLDHLGRKLGIKVEDWWRPTARRYFDRVSKNTILDHFQEVGGVELRNRYGASKKHDLSLSAEKLFGGQIIVEAAVKERALAWVPDAMRFHHDGEPAHAIDGDDDRLASDITDQGGTDEPDGLSEAA</sequence>
<evidence type="ECO:0000256" key="1">
    <source>
        <dbReference type="ARBA" id="ARBA00006295"/>
    </source>
</evidence>
<dbReference type="InterPro" id="IPR003115">
    <property type="entry name" value="ParB_N"/>
</dbReference>
<dbReference type="InterPro" id="IPR036086">
    <property type="entry name" value="ParB/Sulfiredoxin_sf"/>
</dbReference>
<dbReference type="Gene3D" id="3.90.1530.30">
    <property type="match status" value="1"/>
</dbReference>
<evidence type="ECO:0000256" key="3">
    <source>
        <dbReference type="SAM" id="MobiDB-lite"/>
    </source>
</evidence>
<protein>
    <submittedName>
        <fullName evidence="5">ParB/RepB/Spo0J family partition protein</fullName>
    </submittedName>
</protein>
<dbReference type="Pfam" id="PF02195">
    <property type="entry name" value="ParB_N"/>
    <property type="match status" value="1"/>
</dbReference>
<dbReference type="SMART" id="SM00470">
    <property type="entry name" value="ParB"/>
    <property type="match status" value="1"/>
</dbReference>
<dbReference type="AlphaFoldDB" id="A0A5B8CE94"/>
<dbReference type="SUPFAM" id="SSF109709">
    <property type="entry name" value="KorB DNA-binding domain-like"/>
    <property type="match status" value="1"/>
</dbReference>
<dbReference type="EMBL" id="CP041016">
    <property type="protein sequence ID" value="QDC36882.1"/>
    <property type="molecule type" value="Genomic_DNA"/>
</dbReference>
<proteinExistence type="inferred from homology"/>
<dbReference type="PANTHER" id="PTHR33375:SF7">
    <property type="entry name" value="CHROMOSOME 2-PARTITIONING PROTEIN PARB-RELATED"/>
    <property type="match status" value="1"/>
</dbReference>
<feature type="region of interest" description="Disordered" evidence="3">
    <location>
        <begin position="387"/>
        <end position="418"/>
    </location>
</feature>
<dbReference type="GO" id="GO:0007059">
    <property type="term" value="P:chromosome segregation"/>
    <property type="evidence" value="ECO:0007669"/>
    <property type="project" value="TreeGrafter"/>
</dbReference>
<organism evidence="5 6">
    <name type="scientific">Sphingobium fuliginis ATCC 27551</name>
    <dbReference type="NCBI Taxonomy" id="1208342"/>
    <lineage>
        <taxon>Bacteria</taxon>
        <taxon>Pseudomonadati</taxon>
        <taxon>Pseudomonadota</taxon>
        <taxon>Alphaproteobacteria</taxon>
        <taxon>Sphingomonadales</taxon>
        <taxon>Sphingomonadaceae</taxon>
        <taxon>Sphingobium</taxon>
    </lineage>
</organism>
<evidence type="ECO:0000313" key="6">
    <source>
        <dbReference type="Proteomes" id="UP000311469"/>
    </source>
</evidence>
<dbReference type="InterPro" id="IPR041468">
    <property type="entry name" value="HTH_ParB/Spo0J"/>
</dbReference>
<evidence type="ECO:0000313" key="5">
    <source>
        <dbReference type="EMBL" id="QDC36882.1"/>
    </source>
</evidence>
<feature type="compositionally biased region" description="Basic and acidic residues" evidence="3">
    <location>
        <begin position="638"/>
        <end position="652"/>
    </location>
</feature>
<dbReference type="Pfam" id="PF17762">
    <property type="entry name" value="HTH_ParB"/>
    <property type="match status" value="1"/>
</dbReference>
<dbReference type="NCBIfam" id="TIGR00180">
    <property type="entry name" value="parB_part"/>
    <property type="match status" value="1"/>
</dbReference>
<dbReference type="GO" id="GO:0003677">
    <property type="term" value="F:DNA binding"/>
    <property type="evidence" value="ECO:0007669"/>
    <property type="project" value="InterPro"/>
</dbReference>
<dbReference type="Gene3D" id="1.10.10.2830">
    <property type="match status" value="1"/>
</dbReference>
<evidence type="ECO:0000256" key="2">
    <source>
        <dbReference type="SAM" id="Coils"/>
    </source>
</evidence>
<comment type="similarity">
    <text evidence="1">Belongs to the ParB family.</text>
</comment>
<accession>A0A5B8CE94</accession>
<feature type="domain" description="ParB-like N-terminal" evidence="4">
    <location>
        <begin position="8"/>
        <end position="106"/>
    </location>
</feature>
<dbReference type="RefSeq" id="WP_140041866.1">
    <property type="nucleotide sequence ID" value="NZ_CP041016.1"/>
</dbReference>
<feature type="region of interest" description="Disordered" evidence="3">
    <location>
        <begin position="638"/>
        <end position="671"/>
    </location>
</feature>
<keyword evidence="2" id="KW-0175">Coiled coil</keyword>
<evidence type="ECO:0000259" key="4">
    <source>
        <dbReference type="SMART" id="SM00470"/>
    </source>
</evidence>
<name>A0A5B8CE94_SPHSA</name>
<feature type="coiled-coil region" evidence="2">
    <location>
        <begin position="304"/>
        <end position="351"/>
    </location>
</feature>